<keyword evidence="1" id="KW-0443">Lipid metabolism</keyword>
<dbReference type="EMBL" id="JALJOT010000002">
    <property type="protein sequence ID" value="KAK9917261.1"/>
    <property type="molecule type" value="Genomic_DNA"/>
</dbReference>
<evidence type="ECO:0000313" key="4">
    <source>
        <dbReference type="EMBL" id="KAK9917261.1"/>
    </source>
</evidence>
<dbReference type="Pfam" id="PF07993">
    <property type="entry name" value="NAD_binding_4"/>
    <property type="match status" value="1"/>
</dbReference>
<feature type="region of interest" description="Disordered" evidence="2">
    <location>
        <begin position="1"/>
        <end position="25"/>
    </location>
</feature>
<dbReference type="CDD" id="cd05236">
    <property type="entry name" value="FAR-N_SDR_e"/>
    <property type="match status" value="1"/>
</dbReference>
<dbReference type="PANTHER" id="PTHR11011:SF45">
    <property type="entry name" value="FATTY ACYL-COA REDUCTASE CG8306-RELATED"/>
    <property type="match status" value="1"/>
</dbReference>
<comment type="function">
    <text evidence="1">Catalyzes the reduction of fatty acyl-CoA to fatty alcohols.</text>
</comment>
<keyword evidence="1" id="KW-0521">NADP</keyword>
<dbReference type="EC" id="1.2.1.84" evidence="1"/>
<keyword evidence="1" id="KW-0560">Oxidoreductase</keyword>
<dbReference type="Proteomes" id="UP001491310">
    <property type="component" value="Unassembled WGS sequence"/>
</dbReference>
<proteinExistence type="inferred from homology"/>
<keyword evidence="1" id="KW-0444">Lipid biosynthesis</keyword>
<protein>
    <recommendedName>
        <fullName evidence="1">Fatty acyl-CoA reductase</fullName>
        <ecNumber evidence="1">1.2.1.84</ecNumber>
    </recommendedName>
</protein>
<evidence type="ECO:0000313" key="5">
    <source>
        <dbReference type="Proteomes" id="UP001491310"/>
    </source>
</evidence>
<evidence type="ECO:0000256" key="1">
    <source>
        <dbReference type="RuleBase" id="RU363097"/>
    </source>
</evidence>
<feature type="region of interest" description="Disordered" evidence="2">
    <location>
        <begin position="554"/>
        <end position="589"/>
    </location>
</feature>
<feature type="domain" description="Thioester reductase (TE)" evidence="3">
    <location>
        <begin position="63"/>
        <end position="347"/>
    </location>
</feature>
<comment type="catalytic activity">
    <reaction evidence="1">
        <text>a long-chain fatty acyl-CoA + 2 NADPH + 2 H(+) = a long-chain primary fatty alcohol + 2 NADP(+) + CoA</text>
        <dbReference type="Rhea" id="RHEA:52716"/>
        <dbReference type="ChEBI" id="CHEBI:15378"/>
        <dbReference type="ChEBI" id="CHEBI:57287"/>
        <dbReference type="ChEBI" id="CHEBI:57783"/>
        <dbReference type="ChEBI" id="CHEBI:58349"/>
        <dbReference type="ChEBI" id="CHEBI:77396"/>
        <dbReference type="ChEBI" id="CHEBI:83139"/>
        <dbReference type="EC" id="1.2.1.84"/>
    </reaction>
</comment>
<dbReference type="InterPro" id="IPR026055">
    <property type="entry name" value="FAR"/>
</dbReference>
<dbReference type="InterPro" id="IPR036291">
    <property type="entry name" value="NAD(P)-bd_dom_sf"/>
</dbReference>
<reference evidence="4 5" key="1">
    <citation type="journal article" date="2024" name="Nat. Commun.">
        <title>Phylogenomics reveals the evolutionary origins of lichenization in chlorophyte algae.</title>
        <authorList>
            <person name="Puginier C."/>
            <person name="Libourel C."/>
            <person name="Otte J."/>
            <person name="Skaloud P."/>
            <person name="Haon M."/>
            <person name="Grisel S."/>
            <person name="Petersen M."/>
            <person name="Berrin J.G."/>
            <person name="Delaux P.M."/>
            <person name="Dal Grande F."/>
            <person name="Keller J."/>
        </authorList>
    </citation>
    <scope>NUCLEOTIDE SEQUENCE [LARGE SCALE GENOMIC DNA]</scope>
    <source>
        <strain evidence="4 5">SAG 216-7</strain>
    </source>
</reference>
<keyword evidence="5" id="KW-1185">Reference proteome</keyword>
<organism evidence="4 5">
    <name type="scientific">Coccomyxa subellipsoidea</name>
    <dbReference type="NCBI Taxonomy" id="248742"/>
    <lineage>
        <taxon>Eukaryota</taxon>
        <taxon>Viridiplantae</taxon>
        <taxon>Chlorophyta</taxon>
        <taxon>core chlorophytes</taxon>
        <taxon>Trebouxiophyceae</taxon>
        <taxon>Trebouxiophyceae incertae sedis</taxon>
        <taxon>Coccomyxaceae</taxon>
        <taxon>Coccomyxa</taxon>
    </lineage>
</organism>
<dbReference type="PANTHER" id="PTHR11011">
    <property type="entry name" value="MALE STERILITY PROTEIN 2-RELATED"/>
    <property type="match status" value="1"/>
</dbReference>
<evidence type="ECO:0000259" key="3">
    <source>
        <dbReference type="Pfam" id="PF07993"/>
    </source>
</evidence>
<dbReference type="SUPFAM" id="SSF51735">
    <property type="entry name" value="NAD(P)-binding Rossmann-fold domains"/>
    <property type="match status" value="1"/>
</dbReference>
<feature type="compositionally biased region" description="Low complexity" evidence="2">
    <location>
        <begin position="9"/>
        <end position="24"/>
    </location>
</feature>
<gene>
    <name evidence="4" type="ORF">WJX75_002477</name>
</gene>
<accession>A0ABR2YZX0</accession>
<dbReference type="Gene3D" id="3.40.50.720">
    <property type="entry name" value="NAD(P)-binding Rossmann-like Domain"/>
    <property type="match status" value="1"/>
</dbReference>
<evidence type="ECO:0000256" key="2">
    <source>
        <dbReference type="SAM" id="MobiDB-lite"/>
    </source>
</evidence>
<comment type="similarity">
    <text evidence="1">Belongs to the fatty acyl-CoA reductase family.</text>
</comment>
<dbReference type="InterPro" id="IPR013120">
    <property type="entry name" value="FAR_NAD-bd"/>
</dbReference>
<name>A0ABR2YZX0_9CHLO</name>
<comment type="caution">
    <text evidence="4">The sequence shown here is derived from an EMBL/GenBank/DDBJ whole genome shotgun (WGS) entry which is preliminary data.</text>
</comment>
<sequence>MVPFIHPTSDSSSDELGSSPSSSSHVNEVFGIPKCSVESDPPILPTCPELSVQACFSGATILITGATGFVGSVVLEQILRVCPTVKRIYVLIRDKRGQSGDERIDFLLHKKPLFHMHWKDGRVPVDVRNKIVVVPGDLHKPGLGLSHADRERLIEEVQFVIHSAASISFFEHIHTLIEQNYEATKKVSELALQIKHMRGFVHVSTAYVNSNLPRGGHIEERVYPLRRKDGRRLEHAKLAVQLSALPPAKAEATAQKLLKEVKLPNSYTLTKHMCEDLLAELHCREFPVAILRPSIIGAIARAPVPGYFGNAAGLTSATLAFATGMARFTCHDPHNIYDIIPCDLVGSAVIVCAVALAQPSLDPNTALVVHAATSCTHPADYYNLMRHVVHPYWAADPPEHRLSSKPYKSIDHPTAVLPQDSLTFKAMQIKHGIRFKLMAAGLRIAGHKKVADMIKSSWKVWKLYNTKTMDFHLFFCCRKAMELQSLVAPDEAVDMKMVWEAPDDDWEEYIHTHMEAIRAKYFPKNAKPKKQQGLVEKALPGQKTVEGLADAAATNAPTGPIKDGSLAKSTPAKQKSGLFRHPKQQPAAAVQEPAAAATIHLTPVVRAN</sequence>